<accession>A0A4U0WDW8</accession>
<dbReference type="PANTHER" id="PTHR38788">
    <property type="entry name" value="CLR5 DOMAIN-CONTAINING PROTEIN"/>
    <property type="match status" value="1"/>
</dbReference>
<proteinExistence type="predicted"/>
<evidence type="ECO:0000256" key="2">
    <source>
        <dbReference type="SAM" id="MobiDB-lite"/>
    </source>
</evidence>
<organism evidence="4 5">
    <name type="scientific">Cryomyces minteri</name>
    <dbReference type="NCBI Taxonomy" id="331657"/>
    <lineage>
        <taxon>Eukaryota</taxon>
        <taxon>Fungi</taxon>
        <taxon>Dikarya</taxon>
        <taxon>Ascomycota</taxon>
        <taxon>Pezizomycotina</taxon>
        <taxon>Dothideomycetes</taxon>
        <taxon>Dothideomycetes incertae sedis</taxon>
        <taxon>Cryomyces</taxon>
    </lineage>
</organism>
<gene>
    <name evidence="4" type="ORF">B0A49_10753</name>
</gene>
<dbReference type="InterPro" id="IPR007219">
    <property type="entry name" value="XnlR_reg_dom"/>
</dbReference>
<protein>
    <recommendedName>
        <fullName evidence="3">Xylanolytic transcriptional activator regulatory domain-containing protein</fullName>
    </recommendedName>
</protein>
<comment type="caution">
    <text evidence="4">The sequence shown here is derived from an EMBL/GenBank/DDBJ whole genome shotgun (WGS) entry which is preliminary data.</text>
</comment>
<feature type="compositionally biased region" description="Basic residues" evidence="2">
    <location>
        <begin position="288"/>
        <end position="297"/>
    </location>
</feature>
<feature type="region of interest" description="Disordered" evidence="2">
    <location>
        <begin position="287"/>
        <end position="313"/>
    </location>
</feature>
<reference evidence="4 5" key="1">
    <citation type="submission" date="2017-03" db="EMBL/GenBank/DDBJ databases">
        <title>Genomes of endolithic fungi from Antarctica.</title>
        <authorList>
            <person name="Coleine C."/>
            <person name="Masonjones S."/>
            <person name="Stajich J.E."/>
        </authorList>
    </citation>
    <scope>NUCLEOTIDE SEQUENCE [LARGE SCALE GENOMIC DNA]</scope>
    <source>
        <strain evidence="4 5">CCFEE 5187</strain>
    </source>
</reference>
<evidence type="ECO:0000313" key="5">
    <source>
        <dbReference type="Proteomes" id="UP000308768"/>
    </source>
</evidence>
<evidence type="ECO:0000256" key="1">
    <source>
        <dbReference type="ARBA" id="ARBA00023242"/>
    </source>
</evidence>
<dbReference type="GO" id="GO:0003677">
    <property type="term" value="F:DNA binding"/>
    <property type="evidence" value="ECO:0007669"/>
    <property type="project" value="InterPro"/>
</dbReference>
<keyword evidence="5" id="KW-1185">Reference proteome</keyword>
<dbReference type="InterPro" id="IPR057940">
    <property type="entry name" value="Tri-helical_dom"/>
</dbReference>
<dbReference type="STRING" id="331657.A0A4U0WDW8"/>
<feature type="region of interest" description="Disordered" evidence="2">
    <location>
        <begin position="497"/>
        <end position="525"/>
    </location>
</feature>
<dbReference type="SMART" id="SM00906">
    <property type="entry name" value="Fungal_trans"/>
    <property type="match status" value="1"/>
</dbReference>
<dbReference type="GO" id="GO:0008270">
    <property type="term" value="F:zinc ion binding"/>
    <property type="evidence" value="ECO:0007669"/>
    <property type="project" value="InterPro"/>
</dbReference>
<dbReference type="Proteomes" id="UP000308768">
    <property type="component" value="Unassembled WGS sequence"/>
</dbReference>
<dbReference type="PANTHER" id="PTHR38788:SF5">
    <property type="entry name" value="CLR5 DOMAIN-CONTAINING PROTEIN"/>
    <property type="match status" value="1"/>
</dbReference>
<name>A0A4U0WDW8_9PEZI</name>
<dbReference type="CDD" id="cd12148">
    <property type="entry name" value="fungal_TF_MHR"/>
    <property type="match status" value="1"/>
</dbReference>
<evidence type="ECO:0000259" key="3">
    <source>
        <dbReference type="SMART" id="SM00906"/>
    </source>
</evidence>
<dbReference type="AlphaFoldDB" id="A0A4U0WDW8"/>
<dbReference type="EMBL" id="NAJN01001837">
    <property type="protein sequence ID" value="TKA60950.1"/>
    <property type="molecule type" value="Genomic_DNA"/>
</dbReference>
<dbReference type="GO" id="GO:0006351">
    <property type="term" value="P:DNA-templated transcription"/>
    <property type="evidence" value="ECO:0007669"/>
    <property type="project" value="InterPro"/>
</dbReference>
<dbReference type="OrthoDB" id="4115389at2759"/>
<keyword evidence="1" id="KW-0539">Nucleus</keyword>
<feature type="domain" description="Xylanolytic transcriptional activator regulatory" evidence="3">
    <location>
        <begin position="67"/>
        <end position="146"/>
    </location>
</feature>
<dbReference type="Pfam" id="PF04082">
    <property type="entry name" value="Fungal_trans"/>
    <property type="match status" value="1"/>
</dbReference>
<sequence length="589" mass="66610">MALLFLAMKLITQNLPDTPQGPQTPLYLMAKTFFASVEAQAVFSIHLIQAALLIAAYELGHSVYPAAYLSIGYCARLGVAMGLHDRKDVPLLLPRCNTWTEQEERRRVWWAVIVLDRYVNIGNRGHPFASADPDLDVQLPVDDTSWDKGFKRWDFPSKQSPAHKNEPLVARTKELWERNTSQKDMLRILNEEGFEIKERELMRVRAKNRWLLRVPNGTKSTPKALLASPGQSERLMQELEQAIMQENAGTGAGPVIAPQGLSELEPEIQCKRKQRLEKLQVESDEKWHTRKRRRRTRGWAGLPADPPGPPRFPSETTIDESKAYLSLDNTLYRQMRDQFTEICHEAGVIKKTKAGPEKWQAVKDKLIHENPHLQHVFFGDLTNTEQKKLSLDVVCTDVTKRMRTVESRMTIADAKNHLGINPEESRTIREGFYSILKADHFTSKLEAGDDHWNELKQQWIAETEILQRILAPGDADPKHQIKVRAMEVLCRDVMKRLRDDQAKRDPSRKKQAGVGPGPGPAPPRSAALLDTVSHVQTRSVTPTTMDPGPPHHDLQIDPTLLLAAASETSLTADQHQALAYSASNYPTNP</sequence>
<evidence type="ECO:0000313" key="4">
    <source>
        <dbReference type="EMBL" id="TKA60950.1"/>
    </source>
</evidence>
<feature type="non-terminal residue" evidence="4">
    <location>
        <position position="589"/>
    </location>
</feature>
<dbReference type="Pfam" id="PF24465">
    <property type="entry name" value="Tri-helical"/>
    <property type="match status" value="2"/>
</dbReference>